<comment type="caution">
    <text evidence="1">The sequence shown here is derived from an EMBL/GenBank/DDBJ whole genome shotgun (WGS) entry which is preliminary data.</text>
</comment>
<evidence type="ECO:0000313" key="1">
    <source>
        <dbReference type="EMBL" id="KAJ3056381.1"/>
    </source>
</evidence>
<dbReference type="EMBL" id="JADGJD010000035">
    <property type="protein sequence ID" value="KAJ3056381.1"/>
    <property type="molecule type" value="Genomic_DNA"/>
</dbReference>
<organism evidence="1 2">
    <name type="scientific">Rhizophlyctis rosea</name>
    <dbReference type="NCBI Taxonomy" id="64517"/>
    <lineage>
        <taxon>Eukaryota</taxon>
        <taxon>Fungi</taxon>
        <taxon>Fungi incertae sedis</taxon>
        <taxon>Chytridiomycota</taxon>
        <taxon>Chytridiomycota incertae sedis</taxon>
        <taxon>Chytridiomycetes</taxon>
        <taxon>Rhizophlyctidales</taxon>
        <taxon>Rhizophlyctidaceae</taxon>
        <taxon>Rhizophlyctis</taxon>
    </lineage>
</organism>
<dbReference type="AlphaFoldDB" id="A0AAD5SLK5"/>
<protein>
    <submittedName>
        <fullName evidence="1">Uncharacterized protein</fullName>
    </submittedName>
</protein>
<dbReference type="InterPro" id="IPR011990">
    <property type="entry name" value="TPR-like_helical_dom_sf"/>
</dbReference>
<dbReference type="SUPFAM" id="SSF48452">
    <property type="entry name" value="TPR-like"/>
    <property type="match status" value="1"/>
</dbReference>
<accession>A0AAD5SLK5</accession>
<name>A0AAD5SLK5_9FUNG</name>
<proteinExistence type="predicted"/>
<gene>
    <name evidence="1" type="ORF">HK097_007110</name>
</gene>
<feature type="non-terminal residue" evidence="1">
    <location>
        <position position="1"/>
    </location>
</feature>
<keyword evidence="2" id="KW-1185">Reference proteome</keyword>
<evidence type="ECO:0000313" key="2">
    <source>
        <dbReference type="Proteomes" id="UP001212841"/>
    </source>
</evidence>
<dbReference type="Gene3D" id="1.25.40.10">
    <property type="entry name" value="Tetratricopeptide repeat domain"/>
    <property type="match status" value="2"/>
</dbReference>
<dbReference type="Proteomes" id="UP001212841">
    <property type="component" value="Unassembled WGS sequence"/>
</dbReference>
<reference evidence="1" key="1">
    <citation type="submission" date="2020-05" db="EMBL/GenBank/DDBJ databases">
        <title>Phylogenomic resolution of chytrid fungi.</title>
        <authorList>
            <person name="Stajich J.E."/>
            <person name="Amses K."/>
            <person name="Simmons R."/>
            <person name="Seto K."/>
            <person name="Myers J."/>
            <person name="Bonds A."/>
            <person name="Quandt C.A."/>
            <person name="Barry K."/>
            <person name="Liu P."/>
            <person name="Grigoriev I."/>
            <person name="Longcore J.E."/>
            <person name="James T.Y."/>
        </authorList>
    </citation>
    <scope>NUCLEOTIDE SEQUENCE</scope>
    <source>
        <strain evidence="1">JEL0318</strain>
    </source>
</reference>
<dbReference type="CDD" id="cd24142">
    <property type="entry name" value="ACL4-like"/>
    <property type="match status" value="1"/>
</dbReference>
<sequence length="262" mass="28959">MAQQYDPAALLDQAQQALTQTQPDLAKKFLLRILESHPTHPDALEAMGVAEMEAANIAAESAEDPDQQAAIAGEAAKNAIGWFLKAVEVQPDLGCDKFWYLGQLSAGKQAVEFYRRGVEVGEKEVGMLGEYPEEAALLKRKISSALCSITEIYMTDCCDEPEAESSAESFSTHAITIDPTNPESYQTLASVRMSQCRPSEAHTLLQQSLSLWRDIIPPTDPSYPSYNNRISLTKVLLELDEFDDAQWVLETCQQENDEDPEG</sequence>